<evidence type="ECO:0000313" key="3">
    <source>
        <dbReference type="Proteomes" id="UP000000332"/>
    </source>
</evidence>
<proteinExistence type="predicted"/>
<dbReference type="InParanoid" id="D8IAP6"/>
<feature type="domain" description="BFD-like [2Fe-2S]-binding" evidence="1">
    <location>
        <begin position="9"/>
        <end position="58"/>
    </location>
</feature>
<evidence type="ECO:0000259" key="1">
    <source>
        <dbReference type="Pfam" id="PF04324"/>
    </source>
</evidence>
<dbReference type="Pfam" id="PF04324">
    <property type="entry name" value="Fer2_BFD"/>
    <property type="match status" value="1"/>
</dbReference>
<dbReference type="EMBL" id="CP002025">
    <property type="protein sequence ID" value="ADK30227.1"/>
    <property type="molecule type" value="Genomic_DNA"/>
</dbReference>
<keyword evidence="3" id="KW-1185">Reference proteome</keyword>
<dbReference type="KEGG" id="bpo:BP951000_0220"/>
<accession>D8IAP6</accession>
<dbReference type="Gene3D" id="1.10.10.1100">
    <property type="entry name" value="BFD-like [2Fe-2S]-binding domain"/>
    <property type="match status" value="1"/>
</dbReference>
<reference evidence="2 3" key="1">
    <citation type="journal article" date="2010" name="PLoS ONE">
        <title>The complete genome sequence of the pathogenic intestinal spirochete Brachyspira pilosicoli and comparison with other Brachyspira genomes.</title>
        <authorList>
            <person name="Wanchanthuek P."/>
            <person name="Bellgard M.I."/>
            <person name="La T."/>
            <person name="Ryan K."/>
            <person name="Moolhuijzen P."/>
            <person name="Chapman B."/>
            <person name="Black M."/>
            <person name="Schibeci D."/>
            <person name="Hunter A."/>
            <person name="Barrero R."/>
            <person name="Phillips N.D."/>
            <person name="Hampson D.J."/>
        </authorList>
    </citation>
    <scope>NUCLEOTIDE SEQUENCE [LARGE SCALE GENOMIC DNA]</scope>
    <source>
        <strain evidence="3">ATCC BAA-1826 / 95/1000</strain>
    </source>
</reference>
<dbReference type="InterPro" id="IPR007419">
    <property type="entry name" value="BFD-like_2Fe2S-bd_dom"/>
</dbReference>
<sequence>MMIKEENKYICKCKELSIEEIETLKKEYGLKTLKDIVKKTKAGTACGGCRNRLKELFKDNLR</sequence>
<protein>
    <submittedName>
        <fullName evidence="2">Putative Fer2 BFD, BFD-like [2Fe-2S] binding domain protein</fullName>
    </submittedName>
</protein>
<organism evidence="2 3">
    <name type="scientific">Brachyspira pilosicoli (strain ATCC BAA-1826 / 95/1000)</name>
    <dbReference type="NCBI Taxonomy" id="759914"/>
    <lineage>
        <taxon>Bacteria</taxon>
        <taxon>Pseudomonadati</taxon>
        <taxon>Spirochaetota</taxon>
        <taxon>Spirochaetia</taxon>
        <taxon>Brachyspirales</taxon>
        <taxon>Brachyspiraceae</taxon>
        <taxon>Brachyspira</taxon>
    </lineage>
</organism>
<dbReference type="STRING" id="759914.BP951000_0220"/>
<dbReference type="eggNOG" id="COG1251">
    <property type="taxonomic scope" value="Bacteria"/>
</dbReference>
<dbReference type="HOGENOM" id="CLU_159205_4_3_12"/>
<name>D8IAP6_BRAP9</name>
<evidence type="ECO:0000313" key="2">
    <source>
        <dbReference type="EMBL" id="ADK30227.1"/>
    </source>
</evidence>
<dbReference type="InterPro" id="IPR041854">
    <property type="entry name" value="BFD-like_2Fe2S-bd_dom_sf"/>
</dbReference>
<dbReference type="Proteomes" id="UP000000332">
    <property type="component" value="Chromosome"/>
</dbReference>
<dbReference type="AlphaFoldDB" id="D8IAP6"/>
<gene>
    <name evidence="2" type="ordered locus">BP951000_0220</name>
</gene>